<dbReference type="InterPro" id="IPR051906">
    <property type="entry name" value="TolC-like"/>
</dbReference>
<evidence type="ECO:0000256" key="1">
    <source>
        <dbReference type="ARBA" id="ARBA00004442"/>
    </source>
</evidence>
<evidence type="ECO:0000256" key="2">
    <source>
        <dbReference type="ARBA" id="ARBA00007613"/>
    </source>
</evidence>
<name>A0ABR7MBD2_9BACT</name>
<keyword evidence="10" id="KW-1185">Reference proteome</keyword>
<comment type="caution">
    <text evidence="9">The sequence shown here is derived from an EMBL/GenBank/DDBJ whole genome shotgun (WGS) entry which is preliminary data.</text>
</comment>
<keyword evidence="7" id="KW-0998">Cell outer membrane</keyword>
<keyword evidence="4" id="KW-1134">Transmembrane beta strand</keyword>
<proteinExistence type="inferred from homology"/>
<evidence type="ECO:0000256" key="3">
    <source>
        <dbReference type="ARBA" id="ARBA00022448"/>
    </source>
</evidence>
<evidence type="ECO:0000256" key="8">
    <source>
        <dbReference type="SAM" id="SignalP"/>
    </source>
</evidence>
<evidence type="ECO:0000313" key="9">
    <source>
        <dbReference type="EMBL" id="MBC6492350.1"/>
    </source>
</evidence>
<dbReference type="Gene3D" id="1.20.1600.10">
    <property type="entry name" value="Outer membrane efflux proteins (OEP)"/>
    <property type="match status" value="1"/>
</dbReference>
<accession>A0ABR7MBD2</accession>
<dbReference type="EMBL" id="MBUA01000027">
    <property type="protein sequence ID" value="MBC6492350.1"/>
    <property type="molecule type" value="Genomic_DNA"/>
</dbReference>
<gene>
    <name evidence="9" type="ORF">BC349_14915</name>
</gene>
<sequence length="418" mass="47797">MKKHAFILPLLCLAVFNGNAQTLTLEECQQLARKNYPLTRQYELIDHTSAYSLENAGKSWLPQIAINGQATYQSDVIHFPKTAQGPVFPTLSKDQYRISGELTQLLYDGGNTRLNRSTTEAQSGLEKARLEEKLYQLNNRINNLYFGILLLNQQIIQNQLLQGDIKSGIKRTEAALQHGTVFRSQLNELRANLLLAQQMQTELLTARRNWLDILSAFTGQTLDENTVLPEPPIPGRNNTISRPELAVFEQSRKLNELRQQAISVKSRPRISAFFQGSWGRPTFDIVSNEFGVFWIGGLRFSWNLGHLYTNRNDKKLIETDQKLIDLQKETFLFNTSLDTRLEEGEITKYLKLMETDEEIVLLRNEVKKAAAAQLENGVITPHDFLIQVHAEDQAKQQYLLHKVSLLRAHYNLSYQSGK</sequence>
<evidence type="ECO:0000256" key="4">
    <source>
        <dbReference type="ARBA" id="ARBA00022452"/>
    </source>
</evidence>
<comment type="subcellular location">
    <subcellularLocation>
        <location evidence="1">Cell outer membrane</location>
    </subcellularLocation>
</comment>
<comment type="similarity">
    <text evidence="2">Belongs to the outer membrane factor (OMF) (TC 1.B.17) family.</text>
</comment>
<protein>
    <recommendedName>
        <fullName evidence="11">Outer membrane protein TolC</fullName>
    </recommendedName>
</protein>
<reference evidence="9 10" key="1">
    <citation type="submission" date="2016-07" db="EMBL/GenBank/DDBJ databases">
        <title>Genome analysis of Flavihumibacter stibioxidans YS-17.</title>
        <authorList>
            <person name="Shi K."/>
            <person name="Han Y."/>
            <person name="Wang G."/>
        </authorList>
    </citation>
    <scope>NUCLEOTIDE SEQUENCE [LARGE SCALE GENOMIC DNA]</scope>
    <source>
        <strain evidence="9 10">YS-17</strain>
    </source>
</reference>
<feature type="chain" id="PRO_5045602506" description="Outer membrane protein TolC" evidence="8">
    <location>
        <begin position="21"/>
        <end position="418"/>
    </location>
</feature>
<evidence type="ECO:0000256" key="5">
    <source>
        <dbReference type="ARBA" id="ARBA00022692"/>
    </source>
</evidence>
<evidence type="ECO:0008006" key="11">
    <source>
        <dbReference type="Google" id="ProtNLM"/>
    </source>
</evidence>
<dbReference type="PANTHER" id="PTHR30026">
    <property type="entry name" value="OUTER MEMBRANE PROTEIN TOLC"/>
    <property type="match status" value="1"/>
</dbReference>
<keyword evidence="3" id="KW-0813">Transport</keyword>
<keyword evidence="6" id="KW-0472">Membrane</keyword>
<feature type="signal peptide" evidence="8">
    <location>
        <begin position="1"/>
        <end position="20"/>
    </location>
</feature>
<dbReference type="SUPFAM" id="SSF56954">
    <property type="entry name" value="Outer membrane efflux proteins (OEP)"/>
    <property type="match status" value="1"/>
</dbReference>
<dbReference type="InterPro" id="IPR003423">
    <property type="entry name" value="OMP_efflux"/>
</dbReference>
<keyword evidence="5" id="KW-0812">Transmembrane</keyword>
<dbReference type="RefSeq" id="WP_187257654.1">
    <property type="nucleotide sequence ID" value="NZ_JBHULF010000006.1"/>
</dbReference>
<keyword evidence="8" id="KW-0732">Signal</keyword>
<dbReference type="PANTHER" id="PTHR30026:SF20">
    <property type="entry name" value="OUTER MEMBRANE PROTEIN TOLC"/>
    <property type="match status" value="1"/>
</dbReference>
<dbReference type="Pfam" id="PF02321">
    <property type="entry name" value="OEP"/>
    <property type="match status" value="1"/>
</dbReference>
<organism evidence="9 10">
    <name type="scientific">Flavihumibacter stibioxidans</name>
    <dbReference type="NCBI Taxonomy" id="1834163"/>
    <lineage>
        <taxon>Bacteria</taxon>
        <taxon>Pseudomonadati</taxon>
        <taxon>Bacteroidota</taxon>
        <taxon>Chitinophagia</taxon>
        <taxon>Chitinophagales</taxon>
        <taxon>Chitinophagaceae</taxon>
        <taxon>Flavihumibacter</taxon>
    </lineage>
</organism>
<evidence type="ECO:0000256" key="7">
    <source>
        <dbReference type="ARBA" id="ARBA00023237"/>
    </source>
</evidence>
<dbReference type="Proteomes" id="UP000765802">
    <property type="component" value="Unassembled WGS sequence"/>
</dbReference>
<evidence type="ECO:0000256" key="6">
    <source>
        <dbReference type="ARBA" id="ARBA00023136"/>
    </source>
</evidence>
<evidence type="ECO:0000313" key="10">
    <source>
        <dbReference type="Proteomes" id="UP000765802"/>
    </source>
</evidence>